<evidence type="ECO:0000313" key="8">
    <source>
        <dbReference type="Proteomes" id="UP001231924"/>
    </source>
</evidence>
<keyword evidence="8" id="KW-1185">Reference proteome</keyword>
<dbReference type="PANTHER" id="PTHR13528">
    <property type="entry name" value="39S RIBOSOMAL PROTEIN L28, MITOCHONDRIAL"/>
    <property type="match status" value="1"/>
</dbReference>
<proteinExistence type="inferred from homology"/>
<dbReference type="EMBL" id="JASVWF010000003">
    <property type="protein sequence ID" value="MDL5156990.1"/>
    <property type="molecule type" value="Genomic_DNA"/>
</dbReference>
<evidence type="ECO:0000256" key="6">
    <source>
        <dbReference type="SAM" id="MobiDB-lite"/>
    </source>
</evidence>
<dbReference type="InterPro" id="IPR001383">
    <property type="entry name" value="Ribosomal_bL28_bact-type"/>
</dbReference>
<evidence type="ECO:0000256" key="2">
    <source>
        <dbReference type="ARBA" id="ARBA00022980"/>
    </source>
</evidence>
<evidence type="ECO:0000256" key="5">
    <source>
        <dbReference type="HAMAP-Rule" id="MF_00373"/>
    </source>
</evidence>
<sequence>MSRRCQVTGRAPSSGKNVSHSHVRTNRWFRVNVQSRRFWLPSEKRWVRLRLSPKGIRTVDRAGIEAVVARLRAAGERV</sequence>
<name>A0ABT7M8J9_9PSEU</name>
<dbReference type="Gene3D" id="2.30.170.40">
    <property type="entry name" value="Ribosomal protein L28/L24"/>
    <property type="match status" value="1"/>
</dbReference>
<dbReference type="GO" id="GO:0005840">
    <property type="term" value="C:ribosome"/>
    <property type="evidence" value="ECO:0007669"/>
    <property type="project" value="UniProtKB-KW"/>
</dbReference>
<keyword evidence="3 5" id="KW-0687">Ribonucleoprotein</keyword>
<evidence type="ECO:0000256" key="3">
    <source>
        <dbReference type="ARBA" id="ARBA00023274"/>
    </source>
</evidence>
<evidence type="ECO:0000256" key="4">
    <source>
        <dbReference type="ARBA" id="ARBA00035174"/>
    </source>
</evidence>
<dbReference type="SUPFAM" id="SSF143800">
    <property type="entry name" value="L28p-like"/>
    <property type="match status" value="1"/>
</dbReference>
<dbReference type="InterPro" id="IPR037147">
    <property type="entry name" value="Ribosomal_bL28_sf"/>
</dbReference>
<dbReference type="HAMAP" id="MF_00373">
    <property type="entry name" value="Ribosomal_bL28"/>
    <property type="match status" value="1"/>
</dbReference>
<protein>
    <recommendedName>
        <fullName evidence="4 5">Large ribosomal subunit protein bL28</fullName>
    </recommendedName>
</protein>
<evidence type="ECO:0000313" key="7">
    <source>
        <dbReference type="EMBL" id="MDL5156990.1"/>
    </source>
</evidence>
<accession>A0ABT7M8J9</accession>
<keyword evidence="2 5" id="KW-0689">Ribosomal protein</keyword>
<feature type="region of interest" description="Disordered" evidence="6">
    <location>
        <begin position="1"/>
        <end position="21"/>
    </location>
</feature>
<dbReference type="Proteomes" id="UP001231924">
    <property type="component" value="Unassembled WGS sequence"/>
</dbReference>
<dbReference type="PANTHER" id="PTHR13528:SF2">
    <property type="entry name" value="LARGE RIBOSOMAL SUBUNIT PROTEIN BL28M"/>
    <property type="match status" value="1"/>
</dbReference>
<organism evidence="7 8">
    <name type="scientific">Actinomycetospora termitidis</name>
    <dbReference type="NCBI Taxonomy" id="3053470"/>
    <lineage>
        <taxon>Bacteria</taxon>
        <taxon>Bacillati</taxon>
        <taxon>Actinomycetota</taxon>
        <taxon>Actinomycetes</taxon>
        <taxon>Pseudonocardiales</taxon>
        <taxon>Pseudonocardiaceae</taxon>
        <taxon>Actinomycetospora</taxon>
    </lineage>
</organism>
<comment type="caution">
    <text evidence="7">The sequence shown here is derived from an EMBL/GenBank/DDBJ whole genome shotgun (WGS) entry which is preliminary data.</text>
</comment>
<gene>
    <name evidence="5 7" type="primary">rpmB</name>
    <name evidence="7" type="ORF">QRT03_13560</name>
</gene>
<dbReference type="NCBIfam" id="TIGR00009">
    <property type="entry name" value="L28"/>
    <property type="match status" value="1"/>
</dbReference>
<dbReference type="Pfam" id="PF00830">
    <property type="entry name" value="Ribosomal_L28"/>
    <property type="match status" value="1"/>
</dbReference>
<dbReference type="InterPro" id="IPR034704">
    <property type="entry name" value="Ribosomal_bL28/bL31-like_sf"/>
</dbReference>
<dbReference type="RefSeq" id="WP_286053398.1">
    <property type="nucleotide sequence ID" value="NZ_JASVWF010000003.1"/>
</dbReference>
<dbReference type="InterPro" id="IPR026569">
    <property type="entry name" value="Ribosomal_bL28"/>
</dbReference>
<comment type="similarity">
    <text evidence="1 5">Belongs to the bacterial ribosomal protein bL28 family.</text>
</comment>
<evidence type="ECO:0000256" key="1">
    <source>
        <dbReference type="ARBA" id="ARBA00008760"/>
    </source>
</evidence>
<reference evidence="7 8" key="1">
    <citation type="submission" date="2023-06" db="EMBL/GenBank/DDBJ databases">
        <title>Actinomycetospora Odt1-22.</title>
        <authorList>
            <person name="Supong K."/>
        </authorList>
    </citation>
    <scope>NUCLEOTIDE SEQUENCE [LARGE SCALE GENOMIC DNA]</scope>
    <source>
        <strain evidence="7 8">Odt1-22</strain>
    </source>
</reference>